<comment type="caution">
    <text evidence="3">The sequence shown here is derived from an EMBL/GenBank/DDBJ whole genome shotgun (WGS) entry which is preliminary data.</text>
</comment>
<feature type="chain" id="PRO_5047539930" evidence="1">
    <location>
        <begin position="25"/>
        <end position="343"/>
    </location>
</feature>
<dbReference type="InterPro" id="IPR029058">
    <property type="entry name" value="AB_hydrolase_fold"/>
</dbReference>
<feature type="signal peptide" evidence="1">
    <location>
        <begin position="1"/>
        <end position="24"/>
    </location>
</feature>
<evidence type="ECO:0000313" key="4">
    <source>
        <dbReference type="Proteomes" id="UP001596161"/>
    </source>
</evidence>
<dbReference type="EMBL" id="JBHSKT010000001">
    <property type="protein sequence ID" value="MFC5269367.1"/>
    <property type="molecule type" value="Genomic_DNA"/>
</dbReference>
<organism evidence="3 4">
    <name type="scientific">Adhaeribacter terreus</name>
    <dbReference type="NCBI Taxonomy" id="529703"/>
    <lineage>
        <taxon>Bacteria</taxon>
        <taxon>Pseudomonadati</taxon>
        <taxon>Bacteroidota</taxon>
        <taxon>Cytophagia</taxon>
        <taxon>Cytophagales</taxon>
        <taxon>Hymenobacteraceae</taxon>
        <taxon>Adhaeribacter</taxon>
    </lineage>
</organism>
<dbReference type="Pfam" id="PF00326">
    <property type="entry name" value="Peptidase_S9"/>
    <property type="match status" value="1"/>
</dbReference>
<dbReference type="InterPro" id="IPR053145">
    <property type="entry name" value="AB_hydrolase_Est10"/>
</dbReference>
<keyword evidence="3" id="KW-0378">Hydrolase</keyword>
<dbReference type="PANTHER" id="PTHR43265:SF1">
    <property type="entry name" value="ESTERASE ESTD"/>
    <property type="match status" value="1"/>
</dbReference>
<evidence type="ECO:0000313" key="3">
    <source>
        <dbReference type="EMBL" id="MFC5269367.1"/>
    </source>
</evidence>
<dbReference type="SUPFAM" id="SSF53474">
    <property type="entry name" value="alpha/beta-Hydrolases"/>
    <property type="match status" value="1"/>
</dbReference>
<evidence type="ECO:0000256" key="1">
    <source>
        <dbReference type="SAM" id="SignalP"/>
    </source>
</evidence>
<dbReference type="GO" id="GO:0016787">
    <property type="term" value="F:hydrolase activity"/>
    <property type="evidence" value="ECO:0007669"/>
    <property type="project" value="UniProtKB-KW"/>
</dbReference>
<dbReference type="EC" id="3.4.-.-" evidence="3"/>
<accession>A0ABW0E4W5</accession>
<dbReference type="PANTHER" id="PTHR43265">
    <property type="entry name" value="ESTERASE ESTD"/>
    <property type="match status" value="1"/>
</dbReference>
<dbReference type="RefSeq" id="WP_378015745.1">
    <property type="nucleotide sequence ID" value="NZ_JBHSKT010000001.1"/>
</dbReference>
<proteinExistence type="predicted"/>
<dbReference type="InterPro" id="IPR001375">
    <property type="entry name" value="Peptidase_S9_cat"/>
</dbReference>
<name>A0ABW0E4W5_9BACT</name>
<protein>
    <submittedName>
        <fullName evidence="3">Alpha/beta hydrolase family protein</fullName>
        <ecNumber evidence="3">3.4.-.-</ecNumber>
    </submittedName>
</protein>
<dbReference type="Proteomes" id="UP001596161">
    <property type="component" value="Unassembled WGS sequence"/>
</dbReference>
<dbReference type="Gene3D" id="3.40.50.1820">
    <property type="entry name" value="alpha/beta hydrolase"/>
    <property type="match status" value="1"/>
</dbReference>
<reference evidence="4" key="1">
    <citation type="journal article" date="2019" name="Int. J. Syst. Evol. Microbiol.">
        <title>The Global Catalogue of Microorganisms (GCM) 10K type strain sequencing project: providing services to taxonomists for standard genome sequencing and annotation.</title>
        <authorList>
            <consortium name="The Broad Institute Genomics Platform"/>
            <consortium name="The Broad Institute Genome Sequencing Center for Infectious Disease"/>
            <person name="Wu L."/>
            <person name="Ma J."/>
        </authorList>
    </citation>
    <scope>NUCLEOTIDE SEQUENCE [LARGE SCALE GENOMIC DNA]</scope>
    <source>
        <strain evidence="4">KACC 12602</strain>
    </source>
</reference>
<keyword evidence="1" id="KW-0732">Signal</keyword>
<evidence type="ECO:0000259" key="2">
    <source>
        <dbReference type="Pfam" id="PF00326"/>
    </source>
</evidence>
<gene>
    <name evidence="3" type="ORF">ACFPIB_02015</name>
</gene>
<sequence>MKINFKLSLFVFALAFLQVSGAFAQQYKPEDFGYRILKMPFKKDTVELVVNSKKGEENLRKPVMLIEKGSLPSPLLSVYDGQGINSIMPFDTRILTKDYHLVFVSKPGVPVMVNVKNITNRGEYNDPKTGHFPAKYQELNNIDYYVNRDAQVLKFLKKQSWVDKSRMVIAGHSEGGTIVAKLATVSKDVTHVISSSANPFGQMASIIHSCRPYDDSTRNYTRDMFDYWEKLVNKSPELQTPPGNTLEQQYKYELSANQPSFENFQKIKVPVLVTYGAKDNCTPYNDYMRIAMIRDKKKNFTFKDYPGLEHNYFKVDAKGEGIPDRGIGWTQTAKDWKAWLDKN</sequence>
<feature type="domain" description="Peptidase S9 prolyl oligopeptidase catalytic" evidence="2">
    <location>
        <begin position="151"/>
        <end position="318"/>
    </location>
</feature>
<keyword evidence="4" id="KW-1185">Reference proteome</keyword>